<dbReference type="InterPro" id="IPR009079">
    <property type="entry name" value="4_helix_cytokine-like_core"/>
</dbReference>
<dbReference type="GO" id="GO:0006955">
    <property type="term" value="P:immune response"/>
    <property type="evidence" value="ECO:0007669"/>
    <property type="project" value="InterPro"/>
</dbReference>
<dbReference type="PANTHER" id="PTHR48494:SF1">
    <property type="entry name" value="INTERLEUKIN-6"/>
    <property type="match status" value="1"/>
</dbReference>
<dbReference type="AlphaFoldDB" id="A0A3Q0S5X1"/>
<dbReference type="GO" id="GO:0006953">
    <property type="term" value="P:acute-phase response"/>
    <property type="evidence" value="ECO:0007669"/>
    <property type="project" value="UniProtKB-KW"/>
</dbReference>
<reference evidence="11" key="1">
    <citation type="submission" date="2025-08" db="UniProtKB">
        <authorList>
            <consortium name="Ensembl"/>
        </authorList>
    </citation>
    <scope>IDENTIFICATION</scope>
</reference>
<keyword evidence="6" id="KW-0964">Secreted</keyword>
<accession>A0A3Q0S5X1</accession>
<keyword evidence="8" id="KW-1015">Disulfide bond</keyword>
<dbReference type="Pfam" id="PF00489">
    <property type="entry name" value="IL6"/>
    <property type="match status" value="1"/>
</dbReference>
<dbReference type="GO" id="GO:0005615">
    <property type="term" value="C:extracellular space"/>
    <property type="evidence" value="ECO:0007669"/>
    <property type="project" value="UniProtKB-KW"/>
</dbReference>
<evidence type="ECO:0000256" key="8">
    <source>
        <dbReference type="ARBA" id="ARBA00023157"/>
    </source>
</evidence>
<comment type="similarity">
    <text evidence="2">Belongs to the IL-6 superfamily.</text>
</comment>
<dbReference type="PRINTS" id="PR00433">
    <property type="entry name" value="IL6GCSFMGF"/>
</dbReference>
<dbReference type="GO" id="GO:0005138">
    <property type="term" value="F:interleukin-6 receptor binding"/>
    <property type="evidence" value="ECO:0007669"/>
    <property type="project" value="InterPro"/>
</dbReference>
<evidence type="ECO:0000313" key="11">
    <source>
        <dbReference type="Ensembl" id="ENSACIP00000020239.1"/>
    </source>
</evidence>
<evidence type="ECO:0000313" key="12">
    <source>
        <dbReference type="Proteomes" id="UP000261340"/>
    </source>
</evidence>
<evidence type="ECO:0000256" key="10">
    <source>
        <dbReference type="SAM" id="MobiDB-lite"/>
    </source>
</evidence>
<dbReference type="Proteomes" id="UP000261340">
    <property type="component" value="Unplaced"/>
</dbReference>
<keyword evidence="4" id="KW-0011">Acute phase</keyword>
<keyword evidence="12" id="KW-1185">Reference proteome</keyword>
<name>A0A3Q0S5X1_AMPCI</name>
<comment type="function">
    <text evidence="9">Cytokine with a wide variety of biological functions in immunity, tissue regeneration, and metabolism. Binds to IL6R, then the complex associates to the signaling subunit IL6ST/gp130 to trigger the intracellular IL6-signaling pathway. The interaction with the membrane-bound IL6R and IL6ST stimulates 'classic signaling', whereas the binding of IL6 and soluble IL6R to IL6ST stimulates 'trans-signaling'. Alternatively, 'cluster signaling' occurs when membrane-bound IL6:IL6R complexes on transmitter cells activate IL6ST receptors on neighboring receiver cells.</text>
</comment>
<dbReference type="GO" id="GO:0008083">
    <property type="term" value="F:growth factor activity"/>
    <property type="evidence" value="ECO:0007669"/>
    <property type="project" value="UniProtKB-KW"/>
</dbReference>
<evidence type="ECO:0000256" key="1">
    <source>
        <dbReference type="ARBA" id="ARBA00004613"/>
    </source>
</evidence>
<dbReference type="InterPro" id="IPR030474">
    <property type="entry name" value="IL-6/GCSF/MGF"/>
</dbReference>
<evidence type="ECO:0000256" key="6">
    <source>
        <dbReference type="ARBA" id="ARBA00022525"/>
    </source>
</evidence>
<dbReference type="SMART" id="SM00126">
    <property type="entry name" value="IL6"/>
    <property type="match status" value="1"/>
</dbReference>
<dbReference type="PROSITE" id="PS00254">
    <property type="entry name" value="INTERLEUKIN_6"/>
    <property type="match status" value="1"/>
</dbReference>
<dbReference type="SUPFAM" id="SSF47266">
    <property type="entry name" value="4-helical cytokines"/>
    <property type="match status" value="1"/>
</dbReference>
<evidence type="ECO:0000256" key="5">
    <source>
        <dbReference type="ARBA" id="ARBA00022514"/>
    </source>
</evidence>
<reference evidence="11" key="2">
    <citation type="submission" date="2025-09" db="UniProtKB">
        <authorList>
            <consortium name="Ensembl"/>
        </authorList>
    </citation>
    <scope>IDENTIFICATION</scope>
</reference>
<dbReference type="PANTHER" id="PTHR48494">
    <property type="entry name" value="INTERLEUKIN-6"/>
    <property type="match status" value="1"/>
</dbReference>
<dbReference type="GeneTree" id="ENSGT01030000235040"/>
<dbReference type="InterPro" id="IPR003574">
    <property type="entry name" value="IL-6-like"/>
</dbReference>
<evidence type="ECO:0000256" key="7">
    <source>
        <dbReference type="ARBA" id="ARBA00023030"/>
    </source>
</evidence>
<feature type="region of interest" description="Disordered" evidence="10">
    <location>
        <begin position="1"/>
        <end position="21"/>
    </location>
</feature>
<sequence>VSGAPLGDESMAGASSGDEMEEEKIFSVSDLANLKELIHSIRLHQKAFERESQNIDNYDLKPYDPPIIPEKCNATNFRKESCLQRLVQGLYIYSVYLKSAEKEYPRSLNFSASQSNISKLINLINILKQKMKNPNRVTGPTSSEEQMLKVNSPYAFHRKMKAHNILNHLFDFLKEAKRSICRMEMKTRRNMAAGIRQPSGDIDC</sequence>
<evidence type="ECO:0000256" key="3">
    <source>
        <dbReference type="ARBA" id="ARBA00019464"/>
    </source>
</evidence>
<organism evidence="11 12">
    <name type="scientific">Amphilophus citrinellus</name>
    <name type="common">Midas cichlid</name>
    <name type="synonym">Cichlasoma citrinellum</name>
    <dbReference type="NCBI Taxonomy" id="61819"/>
    <lineage>
        <taxon>Eukaryota</taxon>
        <taxon>Metazoa</taxon>
        <taxon>Chordata</taxon>
        <taxon>Craniata</taxon>
        <taxon>Vertebrata</taxon>
        <taxon>Euteleostomi</taxon>
        <taxon>Actinopterygii</taxon>
        <taxon>Neopterygii</taxon>
        <taxon>Teleostei</taxon>
        <taxon>Neoteleostei</taxon>
        <taxon>Acanthomorphata</taxon>
        <taxon>Ovalentaria</taxon>
        <taxon>Cichlomorphae</taxon>
        <taxon>Cichliformes</taxon>
        <taxon>Cichlidae</taxon>
        <taxon>New World cichlids</taxon>
        <taxon>Cichlasomatinae</taxon>
        <taxon>Heroini</taxon>
        <taxon>Amphilophus</taxon>
    </lineage>
</organism>
<evidence type="ECO:0000256" key="4">
    <source>
        <dbReference type="ARBA" id="ARBA00022486"/>
    </source>
</evidence>
<dbReference type="InterPro" id="IPR030473">
    <property type="entry name" value="IL6/GCSF/MGF_CS"/>
</dbReference>
<protein>
    <recommendedName>
        <fullName evidence="3">Interleukin-6</fullName>
    </recommendedName>
</protein>
<evidence type="ECO:0000256" key="2">
    <source>
        <dbReference type="ARBA" id="ARBA00007432"/>
    </source>
</evidence>
<dbReference type="GO" id="GO:0005125">
    <property type="term" value="F:cytokine activity"/>
    <property type="evidence" value="ECO:0007669"/>
    <property type="project" value="UniProtKB-KW"/>
</dbReference>
<proteinExistence type="inferred from homology"/>
<comment type="subcellular location">
    <subcellularLocation>
        <location evidence="1">Secreted</location>
    </subcellularLocation>
</comment>
<dbReference type="Ensembl" id="ENSACIT00000020774.1">
    <property type="protein sequence ID" value="ENSACIP00000020239.1"/>
    <property type="gene ID" value="ENSACIG00000015714.1"/>
</dbReference>
<keyword evidence="7" id="KW-0339">Growth factor</keyword>
<evidence type="ECO:0000256" key="9">
    <source>
        <dbReference type="ARBA" id="ARBA00023441"/>
    </source>
</evidence>
<dbReference type="Gene3D" id="1.20.1250.10">
    <property type="match status" value="1"/>
</dbReference>
<dbReference type="GO" id="GO:0030154">
    <property type="term" value="P:cell differentiation"/>
    <property type="evidence" value="ECO:0007669"/>
    <property type="project" value="InterPro"/>
</dbReference>
<keyword evidence="5" id="KW-0202">Cytokine</keyword>